<accession>A0ABY5SUU1</accession>
<organism evidence="1 2">
    <name type="scientific">Qipengyuania spongiae</name>
    <dbReference type="NCBI Taxonomy" id="2909673"/>
    <lineage>
        <taxon>Bacteria</taxon>
        <taxon>Pseudomonadati</taxon>
        <taxon>Pseudomonadota</taxon>
        <taxon>Alphaproteobacteria</taxon>
        <taxon>Sphingomonadales</taxon>
        <taxon>Erythrobacteraceae</taxon>
        <taxon>Qipengyuania</taxon>
    </lineage>
</organism>
<evidence type="ECO:0000313" key="2">
    <source>
        <dbReference type="Proteomes" id="UP001065265"/>
    </source>
</evidence>
<dbReference type="EMBL" id="CP092471">
    <property type="protein sequence ID" value="UVI38095.1"/>
    <property type="molecule type" value="Genomic_DNA"/>
</dbReference>
<protein>
    <submittedName>
        <fullName evidence="1">Uncharacterized protein</fullName>
    </submittedName>
</protein>
<gene>
    <name evidence="1" type="ORF">L1F33_07355</name>
</gene>
<dbReference type="Proteomes" id="UP001065265">
    <property type="component" value="Chromosome"/>
</dbReference>
<dbReference type="RefSeq" id="WP_265557293.1">
    <property type="nucleotide sequence ID" value="NZ_CP092471.1"/>
</dbReference>
<sequence length="118" mass="13002">MSVETTPLRRPAPRRRTPSDRLCDALAALGDHKGQVLTHSERAWASITFAGTRHAFAILFAGDEAVAAGERFVAELPEYEFAIPGQLVADASVVEVEHRMVPRPRLLVRCELLLLEDA</sequence>
<proteinExistence type="predicted"/>
<name>A0ABY5SUU1_9SPHN</name>
<keyword evidence="2" id="KW-1185">Reference proteome</keyword>
<evidence type="ECO:0000313" key="1">
    <source>
        <dbReference type="EMBL" id="UVI38095.1"/>
    </source>
</evidence>
<reference evidence="1" key="1">
    <citation type="submission" date="2022-02" db="EMBL/GenBank/DDBJ databases">
        <title>Qipengyuania spongiae sp. nov., isolated from marine sponge.</title>
        <authorList>
            <person name="Li Z."/>
            <person name="Zhang M."/>
        </authorList>
    </citation>
    <scope>NUCLEOTIDE SEQUENCE</scope>
    <source>
        <strain evidence="1">PHS-Z21</strain>
    </source>
</reference>